<gene>
    <name evidence="4" type="ORF">V5E97_36215</name>
</gene>
<reference evidence="4" key="1">
    <citation type="submission" date="2024-05" db="EMBL/GenBank/DDBJ databases">
        <title>Planctomycetes of the genus Singulisphaera possess chitinolytic capabilities.</title>
        <authorList>
            <person name="Ivanova A."/>
        </authorList>
    </citation>
    <scope>NUCLEOTIDE SEQUENCE</scope>
    <source>
        <strain evidence="4">Ch08T</strain>
    </source>
</reference>
<keyword evidence="1" id="KW-0808">Transferase</keyword>
<feature type="domain" description="N-acetyltransferase" evidence="3">
    <location>
        <begin position="178"/>
        <end position="324"/>
    </location>
</feature>
<dbReference type="PANTHER" id="PTHR43877">
    <property type="entry name" value="AMINOALKYLPHOSPHONATE N-ACETYLTRANSFERASE-RELATED-RELATED"/>
    <property type="match status" value="1"/>
</dbReference>
<keyword evidence="2" id="KW-0012">Acyltransferase</keyword>
<evidence type="ECO:0000256" key="2">
    <source>
        <dbReference type="ARBA" id="ARBA00023315"/>
    </source>
</evidence>
<evidence type="ECO:0000256" key="1">
    <source>
        <dbReference type="ARBA" id="ARBA00022679"/>
    </source>
</evidence>
<accession>A0AAU7CDW9</accession>
<dbReference type="PROSITE" id="PS51186">
    <property type="entry name" value="GNAT"/>
    <property type="match status" value="2"/>
</dbReference>
<feature type="domain" description="N-acetyltransferase" evidence="3">
    <location>
        <begin position="2"/>
        <end position="176"/>
    </location>
</feature>
<organism evidence="4">
    <name type="scientific">Singulisphaera sp. Ch08</name>
    <dbReference type="NCBI Taxonomy" id="3120278"/>
    <lineage>
        <taxon>Bacteria</taxon>
        <taxon>Pseudomonadati</taxon>
        <taxon>Planctomycetota</taxon>
        <taxon>Planctomycetia</taxon>
        <taxon>Isosphaerales</taxon>
        <taxon>Isosphaeraceae</taxon>
        <taxon>Singulisphaera</taxon>
    </lineage>
</organism>
<dbReference type="InterPro" id="IPR000182">
    <property type="entry name" value="GNAT_dom"/>
</dbReference>
<evidence type="ECO:0000259" key="3">
    <source>
        <dbReference type="PROSITE" id="PS51186"/>
    </source>
</evidence>
<dbReference type="InterPro" id="IPR050832">
    <property type="entry name" value="Bact_Acetyltransf"/>
</dbReference>
<dbReference type="Pfam" id="PF00583">
    <property type="entry name" value="Acetyltransf_1"/>
    <property type="match status" value="1"/>
</dbReference>
<dbReference type="RefSeq" id="WP_406696450.1">
    <property type="nucleotide sequence ID" value="NZ_CP155447.1"/>
</dbReference>
<dbReference type="InterPro" id="IPR016181">
    <property type="entry name" value="Acyl_CoA_acyltransferase"/>
</dbReference>
<dbReference type="GO" id="GO:0016747">
    <property type="term" value="F:acyltransferase activity, transferring groups other than amino-acyl groups"/>
    <property type="evidence" value="ECO:0007669"/>
    <property type="project" value="InterPro"/>
</dbReference>
<protein>
    <submittedName>
        <fullName evidence="4">GNAT family N-acetyltransferase</fullName>
    </submittedName>
</protein>
<dbReference type="SUPFAM" id="SSF55729">
    <property type="entry name" value="Acyl-CoA N-acyltransferases (Nat)"/>
    <property type="match status" value="2"/>
</dbReference>
<dbReference type="AlphaFoldDB" id="A0AAU7CDW9"/>
<dbReference type="EMBL" id="CP155447">
    <property type="protein sequence ID" value="XBH03712.1"/>
    <property type="molecule type" value="Genomic_DNA"/>
</dbReference>
<sequence length="327" mass="36117">MTNFRSFRNGDSPALADLWNRGIPNLGAAGPLSGHEFDSHVVSKLNFDAKGLIVAERDGRILGFAHAGFGPDEPVGPPNRLNFEIGTIAMLVVEPGSEDVELETNLVLAAERYLRGHGAKVIYAGGQFPLNPFYWGIYGGSEYAGILSTHHGFLRAILRAGYEPVSGTVLMEADLHRPEIREPRSPLIRRMARVEVEDDSLPDNWWEAVAIGNYRPTSFQLLAKADDRVLARATTWDMSWFGRRENGLRLGLIAMGVDPEHRRKGYGRHLVAEILRRSRGEMISSVALQTRATNTPALELYQSLGFAPSETSILYRLPGPLTARSDS</sequence>
<name>A0AAU7CDW9_9BACT</name>
<evidence type="ECO:0000313" key="4">
    <source>
        <dbReference type="EMBL" id="XBH03712.1"/>
    </source>
</evidence>
<dbReference type="Gene3D" id="3.40.630.30">
    <property type="match status" value="1"/>
</dbReference>
<dbReference type="CDD" id="cd04301">
    <property type="entry name" value="NAT_SF"/>
    <property type="match status" value="1"/>
</dbReference>
<proteinExistence type="predicted"/>